<feature type="region of interest" description="Disordered" evidence="1">
    <location>
        <begin position="282"/>
        <end position="308"/>
    </location>
</feature>
<accession>A0A2U8GT95</accession>
<evidence type="ECO:0000259" key="3">
    <source>
        <dbReference type="Pfam" id="PF13717"/>
    </source>
</evidence>
<evidence type="ECO:0000256" key="1">
    <source>
        <dbReference type="SAM" id="MobiDB-lite"/>
    </source>
</evidence>
<proteinExistence type="predicted"/>
<gene>
    <name evidence="4" type="ORF">CEW83_18300</name>
</gene>
<feature type="compositionally biased region" description="Low complexity" evidence="1">
    <location>
        <begin position="145"/>
        <end position="154"/>
    </location>
</feature>
<feature type="compositionally biased region" description="Basic and acidic residues" evidence="1">
    <location>
        <begin position="188"/>
        <end position="198"/>
    </location>
</feature>
<evidence type="ECO:0000313" key="5">
    <source>
        <dbReference type="Proteomes" id="UP000244930"/>
    </source>
</evidence>
<dbReference type="KEGG" id="acom:CEW83_18300"/>
<dbReference type="Pfam" id="PF13717">
    <property type="entry name" value="Zn_ribbon_4"/>
    <property type="match status" value="1"/>
</dbReference>
<feature type="compositionally biased region" description="Low complexity" evidence="1">
    <location>
        <begin position="128"/>
        <end position="138"/>
    </location>
</feature>
<keyword evidence="2" id="KW-1133">Transmembrane helix</keyword>
<protein>
    <recommendedName>
        <fullName evidence="3">Zinc finger/thioredoxin putative domain-containing protein</fullName>
    </recommendedName>
</protein>
<name>A0A2U8GT95_9RHOO</name>
<dbReference type="InterPro" id="IPR011723">
    <property type="entry name" value="Znf/thioredoxin_put"/>
</dbReference>
<keyword evidence="5" id="KW-1185">Reference proteome</keyword>
<evidence type="ECO:0000256" key="2">
    <source>
        <dbReference type="SAM" id="Phobius"/>
    </source>
</evidence>
<dbReference type="InterPro" id="IPR021834">
    <property type="entry name" value="DUF3426"/>
</dbReference>
<dbReference type="Proteomes" id="UP000244930">
    <property type="component" value="Chromosome"/>
</dbReference>
<sequence length="511" mass="55208">MAGSDWKAGAERPTMMLTRCPACQTVFRLRAEQLRARHGEVRCGHCFNPFNALDQLIADPTSPQPAPAAEPATENEPPLAPMPQEPAAEAEHPTADEPETFAPASMNPEPVDPPPEGAEPTTGNEPFTSEPETAPDAAASDDADTANGAGTPDTQPAEAQSEHAPALLSNLDFDIPDDIVGADQPPRPPERTEPRLDEIDFSSFFEPDSNSLQLPPHEDEPRAASGPGMAAFPELERHYDDDEQKPGSNVDWRQTPEAGIASGIEPPAAAFTLPDVIRAERRSSADTRVEPGMPDHTDAPLTKQPDIDERVPLTEFERHRVDNEVDTDPDVPDAPALDNQHLDATYGKPPQASGLRRTLWGLAVGLLAGILAVQAIYLFRQDVARALPGLRPLLVTACERLGCTMPLPREAAQISIDTSDLQSEPGRPGRFVLHATVKNRADFLQAWPHLELTLTDANDAALVRKVFSPAEWVASGRIEAGFAPRGDAVVRLAFDVTAVAPTGYRVYVFYP</sequence>
<keyword evidence="2" id="KW-0472">Membrane</keyword>
<keyword evidence="2" id="KW-0812">Transmembrane</keyword>
<feature type="compositionally biased region" description="Basic and acidic residues" evidence="1">
    <location>
        <begin position="282"/>
        <end position="298"/>
    </location>
</feature>
<dbReference type="EMBL" id="CP022187">
    <property type="protein sequence ID" value="AWI76939.1"/>
    <property type="molecule type" value="Genomic_DNA"/>
</dbReference>
<feature type="domain" description="Zinc finger/thioredoxin putative" evidence="3">
    <location>
        <begin position="16"/>
        <end position="51"/>
    </location>
</feature>
<reference evidence="4 5" key="1">
    <citation type="submission" date="2017-06" db="EMBL/GenBank/DDBJ databases">
        <title>Azoarcus.</title>
        <authorList>
            <person name="Woo J.-H."/>
            <person name="Kim H.-S."/>
        </authorList>
    </citation>
    <scope>NUCLEOTIDE SEQUENCE [LARGE SCALE GENOMIC DNA]</scope>
    <source>
        <strain evidence="4 5">TSPY31</strain>
    </source>
</reference>
<feature type="region of interest" description="Disordered" evidence="1">
    <location>
        <begin position="57"/>
        <end position="267"/>
    </location>
</feature>
<evidence type="ECO:0000313" key="4">
    <source>
        <dbReference type="EMBL" id="AWI76939.1"/>
    </source>
</evidence>
<dbReference type="Pfam" id="PF11906">
    <property type="entry name" value="DUF3426"/>
    <property type="match status" value="1"/>
</dbReference>
<dbReference type="NCBIfam" id="TIGR02098">
    <property type="entry name" value="MJ0042_CXXC"/>
    <property type="match status" value="1"/>
</dbReference>
<feature type="transmembrane region" description="Helical" evidence="2">
    <location>
        <begin position="359"/>
        <end position="379"/>
    </location>
</feature>
<organism evidence="4 5">
    <name type="scientific">Parazoarcus communis</name>
    <dbReference type="NCBI Taxonomy" id="41977"/>
    <lineage>
        <taxon>Bacteria</taxon>
        <taxon>Pseudomonadati</taxon>
        <taxon>Pseudomonadota</taxon>
        <taxon>Betaproteobacteria</taxon>
        <taxon>Rhodocyclales</taxon>
        <taxon>Zoogloeaceae</taxon>
        <taxon>Parazoarcus</taxon>
    </lineage>
</organism>
<dbReference type="AlphaFoldDB" id="A0A2U8GT95"/>